<comment type="caution">
    <text evidence="2">The sequence shown here is derived from an EMBL/GenBank/DDBJ whole genome shotgun (WGS) entry which is preliminary data.</text>
</comment>
<feature type="region of interest" description="Disordered" evidence="1">
    <location>
        <begin position="1"/>
        <end position="24"/>
    </location>
</feature>
<feature type="region of interest" description="Disordered" evidence="1">
    <location>
        <begin position="759"/>
        <end position="785"/>
    </location>
</feature>
<proteinExistence type="predicted"/>
<feature type="compositionally biased region" description="Acidic residues" evidence="1">
    <location>
        <begin position="421"/>
        <end position="430"/>
    </location>
</feature>
<feature type="region of interest" description="Disordered" evidence="1">
    <location>
        <begin position="104"/>
        <end position="257"/>
    </location>
</feature>
<evidence type="ECO:0000313" key="2">
    <source>
        <dbReference type="EMBL" id="RDB20903.1"/>
    </source>
</evidence>
<dbReference type="EMBL" id="LUEZ02000056">
    <property type="protein sequence ID" value="RDB20903.1"/>
    <property type="molecule type" value="Genomic_DNA"/>
</dbReference>
<feature type="compositionally biased region" description="Polar residues" evidence="1">
    <location>
        <begin position="771"/>
        <end position="785"/>
    </location>
</feature>
<feature type="compositionally biased region" description="Acidic residues" evidence="1">
    <location>
        <begin position="596"/>
        <end position="605"/>
    </location>
</feature>
<feature type="compositionally biased region" description="Polar residues" evidence="1">
    <location>
        <begin position="494"/>
        <end position="503"/>
    </location>
</feature>
<feature type="compositionally biased region" description="Polar residues" evidence="1">
    <location>
        <begin position="115"/>
        <end position="132"/>
    </location>
</feature>
<dbReference type="STRING" id="39966.A0A369JMI7"/>
<reference evidence="2" key="1">
    <citation type="submission" date="2018-04" db="EMBL/GenBank/DDBJ databases">
        <title>Whole genome sequencing of Hypsizygus marmoreus.</title>
        <authorList>
            <person name="Choi I.-G."/>
            <person name="Min B."/>
            <person name="Kim J.-G."/>
            <person name="Kim S."/>
            <person name="Oh Y.-L."/>
            <person name="Kong W.-S."/>
            <person name="Park H."/>
            <person name="Jeong J."/>
            <person name="Song E.-S."/>
        </authorList>
    </citation>
    <scope>NUCLEOTIDE SEQUENCE [LARGE SCALE GENOMIC DNA]</scope>
    <source>
        <strain evidence="2">51987-8</strain>
    </source>
</reference>
<dbReference type="OrthoDB" id="3259498at2759"/>
<evidence type="ECO:0000256" key="1">
    <source>
        <dbReference type="SAM" id="MobiDB-lite"/>
    </source>
</evidence>
<feature type="compositionally biased region" description="Acidic residues" evidence="1">
    <location>
        <begin position="348"/>
        <end position="375"/>
    </location>
</feature>
<protein>
    <submittedName>
        <fullName evidence="2">Uncharacterized protein</fullName>
    </submittedName>
</protein>
<feature type="compositionally biased region" description="Pro residues" evidence="1">
    <location>
        <begin position="829"/>
        <end position="838"/>
    </location>
</feature>
<feature type="region of interest" description="Disordered" evidence="1">
    <location>
        <begin position="270"/>
        <end position="399"/>
    </location>
</feature>
<evidence type="ECO:0000313" key="3">
    <source>
        <dbReference type="Proteomes" id="UP000076154"/>
    </source>
</evidence>
<feature type="region of interest" description="Disordered" evidence="1">
    <location>
        <begin position="818"/>
        <end position="909"/>
    </location>
</feature>
<gene>
    <name evidence="2" type="ORF">Hypma_012004</name>
</gene>
<feature type="compositionally biased region" description="Low complexity" evidence="1">
    <location>
        <begin position="270"/>
        <end position="288"/>
    </location>
</feature>
<feature type="compositionally biased region" description="Low complexity" evidence="1">
    <location>
        <begin position="888"/>
        <end position="903"/>
    </location>
</feature>
<accession>A0A369JMI7</accession>
<feature type="region of interest" description="Disordered" evidence="1">
    <location>
        <begin position="414"/>
        <end position="449"/>
    </location>
</feature>
<feature type="compositionally biased region" description="Acidic residues" evidence="1">
    <location>
        <begin position="289"/>
        <end position="301"/>
    </location>
</feature>
<feature type="compositionally biased region" description="Polar residues" evidence="1">
    <location>
        <begin position="554"/>
        <end position="563"/>
    </location>
</feature>
<sequence>MAKNRFSLHTKPQTPSPSTPSTVGAVVNPFHLDDDEDNDICPVCDGECTCNNRPRALPPPVNTPLTMSQLSALHAAGASRSNLSTPVPTPKTLLPSLKIKLTVPQSMLGKRRAPPQSSSNKSRNAAETTSVAENDGETFSGPSTAPGIHYLPQPAPLPPHPKRRGRPPKAAVVARQLAPSRSVADAHAAPTLQSSQSLKHGLPGKQKKPSARLPAPLKGRIVKKSAAAANKRRRVVTSESSDLSDVDHRYDFDDEDDDAQSVQFPTFVSASALSSRASSSSADSSELSSFDDSDDSIEAEEEKFILSEMQDRARVRRELLGEEGSKKRDPHNAWVIRPRKKSVGPSDVEMDVDSDATEDEDEEDEEECDDDEDETDGRGRPGAGYVGVATGWSEDDDESSFDADLFFANLSDSEAYHDDSTSSDDNDGDDGDHSDMESMEASIASLTAAPQTHQDNLAFEVTEGWDGQIVFTNGLSEGQGILDMDFEVHAAQFAETSASPSQESDIEMSSDDGGYEEDADEGEGETTDEELVGEDELPNERAMRLFSLPFSVSSINPMSTMSPAVSPGPRDRRPFGSRSVDSPKPADILSGKVFWDSDDHDEFEDSTTTSFSRSSSNGFGGGPRKGHFELVKENRQAIIDDMHKDVPSPHPRFRSRRSSFARLSHVEQILHRHLASQQSPITPSHHSPFQILPSTAEQAEPASEMANAEIVDLNDVLEASFLDADPSDPQNVSTENESRKQLKNFNRWDHISVGAFRQSRDTIPEGAAGWSSDTGRSNTDYGSMMKSSPLSTMLWQNKANQKRSRKLSVIISPVILPVRDRDGDRTPTNAPPNQPPPQQNHRYDNYPHKSRKELRRERKLKQKSYGPVHHQHQHNQHHSHHHHPNLKSRSSSSTQRSNFFMSSVPPLNL</sequence>
<feature type="compositionally biased region" description="Basic residues" evidence="1">
    <location>
        <begin position="848"/>
        <end position="862"/>
    </location>
</feature>
<dbReference type="Proteomes" id="UP000076154">
    <property type="component" value="Unassembled WGS sequence"/>
</dbReference>
<name>A0A369JMI7_HYPMA</name>
<feature type="compositionally biased region" description="Basic and acidic residues" evidence="1">
    <location>
        <begin position="302"/>
        <end position="331"/>
    </location>
</feature>
<feature type="compositionally biased region" description="Basic residues" evidence="1">
    <location>
        <begin position="869"/>
        <end position="886"/>
    </location>
</feature>
<keyword evidence="3" id="KW-1185">Reference proteome</keyword>
<dbReference type="AlphaFoldDB" id="A0A369JMI7"/>
<feature type="compositionally biased region" description="Low complexity" evidence="1">
    <location>
        <begin position="606"/>
        <end position="617"/>
    </location>
</feature>
<feature type="region of interest" description="Disordered" evidence="1">
    <location>
        <begin position="493"/>
        <end position="540"/>
    </location>
</feature>
<feature type="region of interest" description="Disordered" evidence="1">
    <location>
        <begin position="554"/>
        <end position="629"/>
    </location>
</feature>
<feature type="compositionally biased region" description="Acidic residues" evidence="1">
    <location>
        <begin position="504"/>
        <end position="537"/>
    </location>
</feature>
<organism evidence="2 3">
    <name type="scientific">Hypsizygus marmoreus</name>
    <name type="common">White beech mushroom</name>
    <name type="synonym">Agaricus marmoreus</name>
    <dbReference type="NCBI Taxonomy" id="39966"/>
    <lineage>
        <taxon>Eukaryota</taxon>
        <taxon>Fungi</taxon>
        <taxon>Dikarya</taxon>
        <taxon>Basidiomycota</taxon>
        <taxon>Agaricomycotina</taxon>
        <taxon>Agaricomycetes</taxon>
        <taxon>Agaricomycetidae</taxon>
        <taxon>Agaricales</taxon>
        <taxon>Tricholomatineae</taxon>
        <taxon>Lyophyllaceae</taxon>
        <taxon>Hypsizygus</taxon>
    </lineage>
</organism>
<dbReference type="InParanoid" id="A0A369JMI7"/>